<organism evidence="2 3">
    <name type="scientific">Spongiivirga citrea</name>
    <dbReference type="NCBI Taxonomy" id="1481457"/>
    <lineage>
        <taxon>Bacteria</taxon>
        <taxon>Pseudomonadati</taxon>
        <taxon>Bacteroidota</taxon>
        <taxon>Flavobacteriia</taxon>
        <taxon>Flavobacteriales</taxon>
        <taxon>Flavobacteriaceae</taxon>
        <taxon>Spongiivirga</taxon>
    </lineage>
</organism>
<dbReference type="EMBL" id="JAABOQ010000005">
    <property type="protein sequence ID" value="NER18188.1"/>
    <property type="molecule type" value="Genomic_DNA"/>
</dbReference>
<dbReference type="RefSeq" id="WP_164032866.1">
    <property type="nucleotide sequence ID" value="NZ_JAABOQ010000005.1"/>
</dbReference>
<keyword evidence="3" id="KW-1185">Reference proteome</keyword>
<evidence type="ECO:0000313" key="3">
    <source>
        <dbReference type="Proteomes" id="UP000474296"/>
    </source>
</evidence>
<evidence type="ECO:0008006" key="4">
    <source>
        <dbReference type="Google" id="ProtNLM"/>
    </source>
</evidence>
<protein>
    <recommendedName>
        <fullName evidence="4">Extracellular endo-alpha-(1-&gt;5)-L-arabinanase C-terminal domain-containing protein</fullName>
    </recommendedName>
</protein>
<reference evidence="2 3" key="1">
    <citation type="submission" date="2020-01" db="EMBL/GenBank/DDBJ databases">
        <title>Spongiivirga citrea KCTC 32990T.</title>
        <authorList>
            <person name="Wang G."/>
        </authorList>
    </citation>
    <scope>NUCLEOTIDE SEQUENCE [LARGE SCALE GENOMIC DNA]</scope>
    <source>
        <strain evidence="2 3">KCTC 32990</strain>
    </source>
</reference>
<evidence type="ECO:0000256" key="1">
    <source>
        <dbReference type="SAM" id="SignalP"/>
    </source>
</evidence>
<comment type="caution">
    <text evidence="2">The sequence shown here is derived from an EMBL/GenBank/DDBJ whole genome shotgun (WGS) entry which is preliminary data.</text>
</comment>
<proteinExistence type="predicted"/>
<evidence type="ECO:0000313" key="2">
    <source>
        <dbReference type="EMBL" id="NER18188.1"/>
    </source>
</evidence>
<accession>A0A6M0CJR9</accession>
<feature type="signal peptide" evidence="1">
    <location>
        <begin position="1"/>
        <end position="23"/>
    </location>
</feature>
<gene>
    <name evidence="2" type="ORF">GWK10_13260</name>
</gene>
<feature type="chain" id="PRO_5026962851" description="Extracellular endo-alpha-(1-&gt;5)-L-arabinanase C-terminal domain-containing protein" evidence="1">
    <location>
        <begin position="24"/>
        <end position="134"/>
    </location>
</feature>
<keyword evidence="1" id="KW-0732">Signal</keyword>
<dbReference type="AlphaFoldDB" id="A0A6M0CJR9"/>
<sequence length="134" mass="15002">MKHVSSKLVILLISFVAIQCATAQKKNINTNELIGTWKLDMSPQDKTDSNFAMMRIDKINKSSFDGVFYREGVPIKEARINTQRGIIYGALVSGDNSGDYNTSFYLKNGVLYGSTHSLKKDFLAVWTATKQSKK</sequence>
<name>A0A6M0CJR9_9FLAO</name>
<dbReference type="Proteomes" id="UP000474296">
    <property type="component" value="Unassembled WGS sequence"/>
</dbReference>